<proteinExistence type="predicted"/>
<feature type="transmembrane region" description="Helical" evidence="1">
    <location>
        <begin position="150"/>
        <end position="170"/>
    </location>
</feature>
<dbReference type="Proteomes" id="UP000240357">
    <property type="component" value="Unassembled WGS sequence"/>
</dbReference>
<keyword evidence="1" id="KW-0812">Transmembrane</keyword>
<keyword evidence="1" id="KW-0472">Membrane</keyword>
<evidence type="ECO:0000256" key="1">
    <source>
        <dbReference type="SAM" id="Phobius"/>
    </source>
</evidence>
<sequence length="184" mass="20798">MKTRNKLKFSFWLLFGLVVLGGALSLYYLRQIARSSEIILKDNYNTLTMTREMRKVLDNNDVPLSESATRKFTEELVKEENNITEKGEAEAVARLRQSFTVMSNNAITLAARQQAARSAQSAIHEIEELNMQAVLVKTNTAQKTIKHATIYLSLIGGITFLIMFSFIFNLPDLINASIKEQVAH</sequence>
<keyword evidence="3" id="KW-1185">Reference proteome</keyword>
<evidence type="ECO:0000313" key="2">
    <source>
        <dbReference type="EMBL" id="PSR53799.1"/>
    </source>
</evidence>
<dbReference type="RefSeq" id="WP_106928786.1">
    <property type="nucleotide sequence ID" value="NZ_PYFT01000001.1"/>
</dbReference>
<comment type="caution">
    <text evidence="2">The sequence shown here is derived from an EMBL/GenBank/DDBJ whole genome shotgun (WGS) entry which is preliminary data.</text>
</comment>
<evidence type="ECO:0000313" key="3">
    <source>
        <dbReference type="Proteomes" id="UP000240357"/>
    </source>
</evidence>
<accession>A0A2T2YE52</accession>
<dbReference type="EMBL" id="PYFT01000001">
    <property type="protein sequence ID" value="PSR53799.1"/>
    <property type="molecule type" value="Genomic_DNA"/>
</dbReference>
<protein>
    <submittedName>
        <fullName evidence="2">Uncharacterized protein</fullName>
    </submittedName>
</protein>
<dbReference type="OrthoDB" id="877533at2"/>
<reference evidence="2 3" key="1">
    <citation type="submission" date="2018-03" db="EMBL/GenBank/DDBJ databases">
        <title>Adhaeribacter sp. HMF7605 Genome sequencing and assembly.</title>
        <authorList>
            <person name="Kang H."/>
            <person name="Kang J."/>
            <person name="Cha I."/>
            <person name="Kim H."/>
            <person name="Joh K."/>
        </authorList>
    </citation>
    <scope>NUCLEOTIDE SEQUENCE [LARGE SCALE GENOMIC DNA]</scope>
    <source>
        <strain evidence="2 3">HMF7605</strain>
    </source>
</reference>
<keyword evidence="1" id="KW-1133">Transmembrane helix</keyword>
<organism evidence="2 3">
    <name type="scientific">Adhaeribacter arboris</name>
    <dbReference type="NCBI Taxonomy" id="2072846"/>
    <lineage>
        <taxon>Bacteria</taxon>
        <taxon>Pseudomonadati</taxon>
        <taxon>Bacteroidota</taxon>
        <taxon>Cytophagia</taxon>
        <taxon>Cytophagales</taxon>
        <taxon>Hymenobacteraceae</taxon>
        <taxon>Adhaeribacter</taxon>
    </lineage>
</organism>
<gene>
    <name evidence="2" type="ORF">AHMF7605_09830</name>
</gene>
<dbReference type="AlphaFoldDB" id="A0A2T2YE52"/>
<name>A0A2T2YE52_9BACT</name>